<dbReference type="AlphaFoldDB" id="A0A6P3J974"/>
<keyword evidence="2" id="KW-1185">Reference proteome</keyword>
<dbReference type="RefSeq" id="XP_010860552.1">
    <property type="nucleotide sequence ID" value="XM_010862250.1"/>
</dbReference>
<feature type="region of interest" description="Disordered" evidence="1">
    <location>
        <begin position="141"/>
        <end position="284"/>
    </location>
</feature>
<name>A0A6P3J974_BISBB</name>
<evidence type="ECO:0000313" key="2">
    <source>
        <dbReference type="Proteomes" id="UP000515208"/>
    </source>
</evidence>
<dbReference type="KEGG" id="bbis:105004595"/>
<dbReference type="Proteomes" id="UP000515208">
    <property type="component" value="Unplaced"/>
</dbReference>
<sequence>MNLPKESALTTELQQLDCKTFLGPQGLKALDLGEEILKGCAGPCGNALPLTGGEPQHSPLPDTSQNVFSPDEPKTLNLRNSKLEPELEPLGYAFPQPPALPPYGVTFVHPTIWQLPWGPPLPRRAPLPPVLAKHRAGRESACLPGPQARHPAGGGCGFPGTRGQAQAAPCSPELSPELRLPRKTPGNSGPGPVADRPSSGCRGPMRPAESGPRGAPDAPAARLRPGPPRQAPRMGRSLQPESRYLPGRVPAGAGESSHYVPPNGALPARGRSAPEAAARYRKRG</sequence>
<feature type="compositionally biased region" description="Low complexity" evidence="1">
    <location>
        <begin position="211"/>
        <end position="224"/>
    </location>
</feature>
<protein>
    <submittedName>
        <fullName evidence="3">Collagen alpha-1(X) chain-like</fullName>
    </submittedName>
</protein>
<gene>
    <name evidence="3" type="primary">LOC105004595</name>
</gene>
<evidence type="ECO:0000256" key="1">
    <source>
        <dbReference type="SAM" id="MobiDB-lite"/>
    </source>
</evidence>
<organism evidence="2 3">
    <name type="scientific">Bison bison bison</name>
    <name type="common">North American plains bison</name>
    <dbReference type="NCBI Taxonomy" id="43346"/>
    <lineage>
        <taxon>Eukaryota</taxon>
        <taxon>Metazoa</taxon>
        <taxon>Chordata</taxon>
        <taxon>Craniata</taxon>
        <taxon>Vertebrata</taxon>
        <taxon>Euteleostomi</taxon>
        <taxon>Mammalia</taxon>
        <taxon>Eutheria</taxon>
        <taxon>Laurasiatheria</taxon>
        <taxon>Artiodactyla</taxon>
        <taxon>Ruminantia</taxon>
        <taxon>Pecora</taxon>
        <taxon>Bovidae</taxon>
        <taxon>Bovinae</taxon>
        <taxon>Bison</taxon>
    </lineage>
</organism>
<evidence type="ECO:0000313" key="3">
    <source>
        <dbReference type="RefSeq" id="XP_010860552.1"/>
    </source>
</evidence>
<dbReference type="GeneID" id="105004595"/>
<proteinExistence type="predicted"/>
<reference evidence="3" key="1">
    <citation type="submission" date="2025-08" db="UniProtKB">
        <authorList>
            <consortium name="RefSeq"/>
        </authorList>
    </citation>
    <scope>IDENTIFICATION</scope>
    <source>
        <tissue evidence="3">Blood</tissue>
    </source>
</reference>
<accession>A0A6P3J974</accession>